<keyword evidence="2" id="KW-1133">Transmembrane helix</keyword>
<dbReference type="RefSeq" id="XP_004357183.1">
    <property type="nucleotide sequence ID" value="XM_004357127.1"/>
</dbReference>
<evidence type="ECO:0000256" key="1">
    <source>
        <dbReference type="SAM" id="MobiDB-lite"/>
    </source>
</evidence>
<name>L8HK28_ACACF</name>
<feature type="transmembrane region" description="Helical" evidence="2">
    <location>
        <begin position="1050"/>
        <end position="1072"/>
    </location>
</feature>
<accession>L8HK28</accession>
<dbReference type="KEGG" id="acan:ACA1_110420"/>
<feature type="transmembrane region" description="Helical" evidence="2">
    <location>
        <begin position="236"/>
        <end position="262"/>
    </location>
</feature>
<keyword evidence="4" id="KW-1185">Reference proteome</keyword>
<feature type="transmembrane region" description="Helical" evidence="2">
    <location>
        <begin position="589"/>
        <end position="613"/>
    </location>
</feature>
<evidence type="ECO:0000256" key="2">
    <source>
        <dbReference type="SAM" id="Phobius"/>
    </source>
</evidence>
<dbReference type="AlphaFoldDB" id="L8HK28"/>
<feature type="transmembrane region" description="Helical" evidence="2">
    <location>
        <begin position="1084"/>
        <end position="1103"/>
    </location>
</feature>
<dbReference type="VEuPathDB" id="AmoebaDB:ACA1_110420"/>
<dbReference type="OrthoDB" id="10656328at2759"/>
<feature type="region of interest" description="Disordered" evidence="1">
    <location>
        <begin position="1178"/>
        <end position="1204"/>
    </location>
</feature>
<evidence type="ECO:0000313" key="3">
    <source>
        <dbReference type="EMBL" id="ELR25028.1"/>
    </source>
</evidence>
<proteinExistence type="predicted"/>
<feature type="transmembrane region" description="Helical" evidence="2">
    <location>
        <begin position="994"/>
        <end position="1014"/>
    </location>
</feature>
<keyword evidence="2" id="KW-0472">Membrane</keyword>
<feature type="transmembrane region" description="Helical" evidence="2">
    <location>
        <begin position="1115"/>
        <end position="1134"/>
    </location>
</feature>
<organism evidence="3 4">
    <name type="scientific">Acanthamoeba castellanii (strain ATCC 30010 / Neff)</name>
    <dbReference type="NCBI Taxonomy" id="1257118"/>
    <lineage>
        <taxon>Eukaryota</taxon>
        <taxon>Amoebozoa</taxon>
        <taxon>Discosea</taxon>
        <taxon>Longamoebia</taxon>
        <taxon>Centramoebida</taxon>
        <taxon>Acanthamoebidae</taxon>
        <taxon>Acanthamoeba</taxon>
    </lineage>
</organism>
<feature type="transmembrane region" description="Helical" evidence="2">
    <location>
        <begin position="522"/>
        <end position="540"/>
    </location>
</feature>
<keyword evidence="3" id="KW-0378">Hydrolase</keyword>
<feature type="transmembrane region" description="Helical" evidence="2">
    <location>
        <begin position="908"/>
        <end position="926"/>
    </location>
</feature>
<feature type="transmembrane region" description="Helical" evidence="2">
    <location>
        <begin position="365"/>
        <end position="385"/>
    </location>
</feature>
<keyword evidence="3" id="KW-0645">Protease</keyword>
<dbReference type="GO" id="GO:0006508">
    <property type="term" value="P:proteolysis"/>
    <property type="evidence" value="ECO:0007669"/>
    <property type="project" value="UniProtKB-KW"/>
</dbReference>
<gene>
    <name evidence="3" type="ORF">ACA1_110420</name>
</gene>
<feature type="transmembrane region" description="Helical" evidence="2">
    <location>
        <begin position="268"/>
        <end position="286"/>
    </location>
</feature>
<feature type="transmembrane region" description="Helical" evidence="2">
    <location>
        <begin position="474"/>
        <end position="492"/>
    </location>
</feature>
<dbReference type="GeneID" id="14926069"/>
<protein>
    <submittedName>
        <fullName evidence="3">CAAX amino terminal protease family protein</fullName>
    </submittedName>
</protein>
<evidence type="ECO:0000313" key="4">
    <source>
        <dbReference type="Proteomes" id="UP000011083"/>
    </source>
</evidence>
<dbReference type="GO" id="GO:0008233">
    <property type="term" value="F:peptidase activity"/>
    <property type="evidence" value="ECO:0007669"/>
    <property type="project" value="UniProtKB-KW"/>
</dbReference>
<sequence length="1238" mass="135046">MASLAITMQRPHALHSALNLSSELGWLPAAQNGSAREAGGGWQQAATFAGSEDVQNFFELEEGLQAWQRLLMGTYANSDGSTTTTTTAGRQQTLYYPYTWDVRQFREGSVSELLVSFGPDGRLCGFELTLPEDEAGHTIPHDHARQIAEATAQAAPWEVDLGLFERAESSHVKQLGGRTDHTFTYERAGLRLGREGEGRFQLTLVVGGDRLTQLTYSVKIPETFQRRFAEMRSYNTTIASVATIFMALFFILIGYGVGLFYLMRQGWVIWKPALAAGVFVGFLLLLSSINEYPLTWMEYDTAESASTFMVTNLLNSLATFVGASIWFFLSYMAAESLTRRAFPDHPQLWRFWEAAHTPAILGRVVSGYMLVSVFFAYEVGLYFFCQRKLGWWVPSSVHEHPDILATVFPWVSSIALSLQAGSWEECCFRAVPLSIAALVGRRFNKRGLCVAVAMVVQAVIFGAAHANYPSMPSWARLVELIIPSLMFGGVYLQYGLVPSIVLHFVFDVVWFALPLFASPSRFDQTLVILCALAPLWLVLAKRFMLKGSAHISNAAPPLNRDWKPPVTHGNGAEAAAAAARRQLPRRVTLVRVPPSVVVLVVVLAAAGLGVWAYGHGFPAPASDAPTLHVTRAQAIALAKSELLARYANSDPHSDAETNDPHSDGRVDIRNVVERWYVIATVDEGDCGEAEGAFVWETTAGDDRREAYGRVAAVGFLEPPQWRVRFVQFDVHEPDVAARAERYAVAVTPLDADAGVRRVAHRLPESSLGANLSRDAAQLIARRHARRLVGHDKNDKNDDDGLVLVSSSSERLPNRVDWLFTFAARPAIGAVELAQGEPRVAVNVSGDAVTDHRRLVHLPEEWRRERQNAEATLDVVRFACTALVVMAFGAAVVVALVQWSTAGAIDHRVFARVYGLLLVVFVLTWLNNFPTAVEARLDTSQPLYNQLLVRAGVGLLKSALLPFGLALVLAHLHHLRHHATDDAPPARALDLPSPAAKALLGGLVGVAWGGLTYGARKLALHHLLYADDDADPTPSCPSFAPLATYVPALDVALASLRTLFTTGLVFLLITTTADRFVGLDRSRRRLVALLAAMVVGGAALEGASMEASATDPLRDWALPSLLFGLPLFALYAVALSKDRGLVPALAAALTLLDAGREALFAAHPGAVLGFALSVTSGRPHHPPMDLRPPTPDPHRENNGGRRTTHQERLIATRACVSCRVCGDVERPIVQGIRSCLLLV</sequence>
<feature type="compositionally biased region" description="Basic and acidic residues" evidence="1">
    <location>
        <begin position="1191"/>
        <end position="1204"/>
    </location>
</feature>
<feature type="transmembrane region" description="Helical" evidence="2">
    <location>
        <begin position="307"/>
        <end position="329"/>
    </location>
</feature>
<dbReference type="Proteomes" id="UP000011083">
    <property type="component" value="Unassembled WGS sequence"/>
</dbReference>
<feature type="transmembrane region" description="Helical" evidence="2">
    <location>
        <begin position="874"/>
        <end position="896"/>
    </location>
</feature>
<feature type="transmembrane region" description="Helical" evidence="2">
    <location>
        <begin position="448"/>
        <end position="468"/>
    </location>
</feature>
<feature type="transmembrane region" description="Helical" evidence="2">
    <location>
        <begin position="946"/>
        <end position="969"/>
    </location>
</feature>
<keyword evidence="2" id="KW-0812">Transmembrane</keyword>
<dbReference type="EMBL" id="KB007806">
    <property type="protein sequence ID" value="ELR25028.1"/>
    <property type="molecule type" value="Genomic_DNA"/>
</dbReference>
<reference evidence="3 4" key="1">
    <citation type="journal article" date="2013" name="Genome Biol.">
        <title>Genome of Acanthamoeba castellanii highlights extensive lateral gene transfer and early evolution of tyrosine kinase signaling.</title>
        <authorList>
            <person name="Clarke M."/>
            <person name="Lohan A.J."/>
            <person name="Liu B."/>
            <person name="Lagkouvardos I."/>
            <person name="Roy S."/>
            <person name="Zafar N."/>
            <person name="Bertelli C."/>
            <person name="Schilde C."/>
            <person name="Kianianmomeni A."/>
            <person name="Burglin T.R."/>
            <person name="Frech C."/>
            <person name="Turcotte B."/>
            <person name="Kopec K.O."/>
            <person name="Synnott J.M."/>
            <person name="Choo C."/>
            <person name="Paponov I."/>
            <person name="Finkler A."/>
            <person name="Soon Heng Tan C."/>
            <person name="Hutchins A.P."/>
            <person name="Weinmeier T."/>
            <person name="Rattei T."/>
            <person name="Chu J.S."/>
            <person name="Gimenez G."/>
            <person name="Irimia M."/>
            <person name="Rigden D.J."/>
            <person name="Fitzpatrick D.A."/>
            <person name="Lorenzo-Morales J."/>
            <person name="Bateman A."/>
            <person name="Chiu C.H."/>
            <person name="Tang P."/>
            <person name="Hegemann P."/>
            <person name="Fromm H."/>
            <person name="Raoult D."/>
            <person name="Greub G."/>
            <person name="Miranda-Saavedra D."/>
            <person name="Chen N."/>
            <person name="Nash P."/>
            <person name="Ginger M.L."/>
            <person name="Horn M."/>
            <person name="Schaap P."/>
            <person name="Caler L."/>
            <person name="Loftus B."/>
        </authorList>
    </citation>
    <scope>NUCLEOTIDE SEQUENCE [LARGE SCALE GENOMIC DNA]</scope>
    <source>
        <strain evidence="3 4">Neff</strain>
    </source>
</reference>